<keyword evidence="1" id="KW-0547">Nucleotide-binding</keyword>
<evidence type="ECO:0000256" key="2">
    <source>
        <dbReference type="ARBA" id="ARBA00022840"/>
    </source>
</evidence>
<dbReference type="InterPro" id="IPR050534">
    <property type="entry name" value="Coronavir_polyprotein_1ab"/>
</dbReference>
<feature type="domain" description="AAA+ ATPase" evidence="3">
    <location>
        <begin position="325"/>
        <end position="466"/>
    </location>
</feature>
<evidence type="ECO:0000313" key="4">
    <source>
        <dbReference type="EMBL" id="SDE95780.1"/>
    </source>
</evidence>
<sequence>MRIAADGSVIHVANSLSVSLPEACKDAAKVGSLWEVDGPTAQTTFTAGGYTIIEDHLEAHTARFVKPNTRLLETWLQRNVKGIGEVKAGRLARNPRLIEIIEERDISSLLEAGVPSRSIGPLLLEFPSDAYMAAINWLADHHLPVKLAETLSAVWREKTIAMLKENPFRLLNFDVPFELCCKIAKGLGFASDHPKYQAALAADLISQYCRATSSTLMLRPAFEKKCREMGVDFNVVLRHAMEQELIGYIRGEDGFQLEGEFLLEALTGQRLRDAILRPPGAGSSAADWECNLTVEAVKERLREFEQTIQFRLTDEQRRAVLLASSMNVFALSGGAGTGKTTILQAIVTVLERVSFGVDIFQVALSGRAAQRMVEATGRPASTIAKFCADMARKKQDQRPDHCIVVIDEASMVDLYSMHALLLHLPAATRFIFVGDVDQLPPVGGGLLFHNIMKSTFPAVELTEVKRQGAESGIHRFATAVRHQHGCIALPDYQEGVEIDCAVLRRVDPDEIGQLFQVHGGAERCAILTSMQAGEAGVGNLNMGMQRRLGFNRPVVRLVHEDGVYDYVNFTGSKFYLNDPILITKNDYDIGVRNGDLGTIVEIFDEQTEDGHLGCVKIGGRMFDLNADLLDKMSLGYAMTIHKAQGSQWENVILVLNRRATHMLDKTLLYTGATRAQKKLIVCSEDMGLVQQAVDRGSIALQRKTNLLQHLDADF</sequence>
<dbReference type="GO" id="GO:0017116">
    <property type="term" value="F:single-stranded DNA helicase activity"/>
    <property type="evidence" value="ECO:0007669"/>
    <property type="project" value="TreeGrafter"/>
</dbReference>
<evidence type="ECO:0000313" key="5">
    <source>
        <dbReference type="Proteomes" id="UP000199399"/>
    </source>
</evidence>
<dbReference type="Pfam" id="PF14490">
    <property type="entry name" value="HHH_RecD2"/>
    <property type="match status" value="1"/>
</dbReference>
<keyword evidence="2" id="KW-0067">ATP-binding</keyword>
<evidence type="ECO:0000259" key="3">
    <source>
        <dbReference type="SMART" id="SM00382"/>
    </source>
</evidence>
<dbReference type="InterPro" id="IPR027785">
    <property type="entry name" value="UvrD-like_helicase_C"/>
</dbReference>
<accession>A0A1G7H5S2</accession>
<dbReference type="Gene3D" id="2.30.30.940">
    <property type="match status" value="1"/>
</dbReference>
<organism evidence="4 5">
    <name type="scientific">Sulfitobacter delicatus</name>
    <dbReference type="NCBI Taxonomy" id="218672"/>
    <lineage>
        <taxon>Bacteria</taxon>
        <taxon>Pseudomonadati</taxon>
        <taxon>Pseudomonadota</taxon>
        <taxon>Alphaproteobacteria</taxon>
        <taxon>Rhodobacterales</taxon>
        <taxon>Roseobacteraceae</taxon>
        <taxon>Sulfitobacter</taxon>
    </lineage>
</organism>
<gene>
    <name evidence="4" type="ORF">SAMN04489759_1015</name>
</gene>
<dbReference type="AlphaFoldDB" id="A0A1G7H5S2"/>
<dbReference type="SMART" id="SM00382">
    <property type="entry name" value="AAA"/>
    <property type="match status" value="1"/>
</dbReference>
<reference evidence="5" key="1">
    <citation type="submission" date="2016-10" db="EMBL/GenBank/DDBJ databases">
        <authorList>
            <person name="Varghese N."/>
            <person name="Submissions S."/>
        </authorList>
    </citation>
    <scope>NUCLEOTIDE SEQUENCE [LARGE SCALE GENOMIC DNA]</scope>
    <source>
        <strain evidence="5">DSM 16477</strain>
    </source>
</reference>
<dbReference type="Pfam" id="PF13538">
    <property type="entry name" value="UvrD_C_2"/>
    <property type="match status" value="1"/>
</dbReference>
<dbReference type="Proteomes" id="UP000199399">
    <property type="component" value="Unassembled WGS sequence"/>
</dbReference>
<dbReference type="GO" id="GO:0005524">
    <property type="term" value="F:ATP binding"/>
    <property type="evidence" value="ECO:0007669"/>
    <property type="project" value="UniProtKB-KW"/>
</dbReference>
<dbReference type="SUPFAM" id="SSF52540">
    <property type="entry name" value="P-loop containing nucleoside triphosphate hydrolases"/>
    <property type="match status" value="2"/>
</dbReference>
<dbReference type="GO" id="GO:0009338">
    <property type="term" value="C:exodeoxyribonuclease V complex"/>
    <property type="evidence" value="ECO:0007669"/>
    <property type="project" value="TreeGrafter"/>
</dbReference>
<name>A0A1G7H5S2_9RHOB</name>
<dbReference type="CDD" id="cd17933">
    <property type="entry name" value="DEXSc_RecD-like"/>
    <property type="match status" value="1"/>
</dbReference>
<dbReference type="InterPro" id="IPR003593">
    <property type="entry name" value="AAA+_ATPase"/>
</dbReference>
<evidence type="ECO:0000256" key="1">
    <source>
        <dbReference type="ARBA" id="ARBA00022741"/>
    </source>
</evidence>
<dbReference type="InterPro" id="IPR029493">
    <property type="entry name" value="RecD2-like_HHH"/>
</dbReference>
<protein>
    <submittedName>
        <fullName evidence="4">Exodeoxyribonuclease V alpha subunit</fullName>
    </submittedName>
</protein>
<dbReference type="PANTHER" id="PTHR43788">
    <property type="entry name" value="DNA2/NAM7 HELICASE FAMILY MEMBER"/>
    <property type="match status" value="1"/>
</dbReference>
<dbReference type="Pfam" id="PF13604">
    <property type="entry name" value="AAA_30"/>
    <property type="match status" value="1"/>
</dbReference>
<dbReference type="GO" id="GO:0006310">
    <property type="term" value="P:DNA recombination"/>
    <property type="evidence" value="ECO:0007669"/>
    <property type="project" value="TreeGrafter"/>
</dbReference>
<keyword evidence="5" id="KW-1185">Reference proteome</keyword>
<dbReference type="CDD" id="cd18809">
    <property type="entry name" value="SF1_C_RecD"/>
    <property type="match status" value="1"/>
</dbReference>
<proteinExistence type="predicted"/>
<dbReference type="InterPro" id="IPR027417">
    <property type="entry name" value="P-loop_NTPase"/>
</dbReference>
<dbReference type="PANTHER" id="PTHR43788:SF6">
    <property type="entry name" value="DNA HELICASE B"/>
    <property type="match status" value="1"/>
</dbReference>
<dbReference type="STRING" id="218672.SAMN04489759_1015"/>
<dbReference type="Gene3D" id="3.40.50.300">
    <property type="entry name" value="P-loop containing nucleotide triphosphate hydrolases"/>
    <property type="match status" value="2"/>
</dbReference>
<dbReference type="EMBL" id="FNBP01000001">
    <property type="protein sequence ID" value="SDE95780.1"/>
    <property type="molecule type" value="Genomic_DNA"/>
</dbReference>